<feature type="active site" evidence="5">
    <location>
        <position position="78"/>
    </location>
</feature>
<dbReference type="GO" id="GO:0003886">
    <property type="term" value="F:DNA (cytosine-5-)-methyltransferase activity"/>
    <property type="evidence" value="ECO:0007669"/>
    <property type="project" value="UniProtKB-EC"/>
</dbReference>
<dbReference type="PROSITE" id="PS00094">
    <property type="entry name" value="C5_MTASE_1"/>
    <property type="match status" value="1"/>
</dbReference>
<dbReference type="NCBIfam" id="TIGR00675">
    <property type="entry name" value="dcm"/>
    <property type="match status" value="1"/>
</dbReference>
<evidence type="ECO:0000256" key="3">
    <source>
        <dbReference type="ARBA" id="ARBA00022691"/>
    </source>
</evidence>
<dbReference type="PRINTS" id="PR00105">
    <property type="entry name" value="C5METTRFRASE"/>
</dbReference>
<dbReference type="InterPro" id="IPR018117">
    <property type="entry name" value="C5_DNA_meth_AS"/>
</dbReference>
<dbReference type="InterPro" id="IPR050390">
    <property type="entry name" value="C5-Methyltransferase"/>
</dbReference>
<dbReference type="Pfam" id="PF00145">
    <property type="entry name" value="DNA_methylase"/>
    <property type="match status" value="1"/>
</dbReference>
<dbReference type="AlphaFoldDB" id="A0A4R2T4C3"/>
<dbReference type="PANTHER" id="PTHR10629:SF52">
    <property type="entry name" value="DNA (CYTOSINE-5)-METHYLTRANSFERASE 1"/>
    <property type="match status" value="1"/>
</dbReference>
<comment type="similarity">
    <text evidence="5 6">Belongs to the class I-like SAM-binding methyltransferase superfamily. C5-methyltransferase family.</text>
</comment>
<dbReference type="InterPro" id="IPR029063">
    <property type="entry name" value="SAM-dependent_MTases_sf"/>
</dbReference>
<keyword evidence="2 5" id="KW-0808">Transferase</keyword>
<evidence type="ECO:0000256" key="2">
    <source>
        <dbReference type="ARBA" id="ARBA00022679"/>
    </source>
</evidence>
<dbReference type="GO" id="GO:0044027">
    <property type="term" value="P:negative regulation of gene expression via chromosomal CpG island methylation"/>
    <property type="evidence" value="ECO:0007669"/>
    <property type="project" value="TreeGrafter"/>
</dbReference>
<dbReference type="Gene3D" id="3.40.50.150">
    <property type="entry name" value="Vaccinia Virus protein VP39"/>
    <property type="match status" value="1"/>
</dbReference>
<dbReference type="RefSeq" id="WP_132849440.1">
    <property type="nucleotide sequence ID" value="NZ_CP058648.1"/>
</dbReference>
<dbReference type="EMBL" id="SLYC01000044">
    <property type="protein sequence ID" value="TCP97847.1"/>
    <property type="molecule type" value="Genomic_DNA"/>
</dbReference>
<dbReference type="InterPro" id="IPR031303">
    <property type="entry name" value="C5_meth_CS"/>
</dbReference>
<reference evidence="8 9" key="1">
    <citation type="submission" date="2019-03" db="EMBL/GenBank/DDBJ databases">
        <title>Genomic Encyclopedia of Type Strains, Phase IV (KMG-IV): sequencing the most valuable type-strain genomes for metagenomic binning, comparative biology and taxonomic classification.</title>
        <authorList>
            <person name="Goeker M."/>
        </authorList>
    </citation>
    <scope>NUCLEOTIDE SEQUENCE [LARGE SCALE GENOMIC DNA]</scope>
    <source>
        <strain evidence="8 9">DSM 100013</strain>
    </source>
</reference>
<dbReference type="PROSITE" id="PS00095">
    <property type="entry name" value="C5_MTASE_2"/>
    <property type="match status" value="1"/>
</dbReference>
<keyword evidence="1 5" id="KW-0489">Methyltransferase</keyword>
<dbReference type="GO" id="GO:0009307">
    <property type="term" value="P:DNA restriction-modification system"/>
    <property type="evidence" value="ECO:0007669"/>
    <property type="project" value="UniProtKB-KW"/>
</dbReference>
<dbReference type="PANTHER" id="PTHR10629">
    <property type="entry name" value="CYTOSINE-SPECIFIC METHYLTRANSFERASE"/>
    <property type="match status" value="1"/>
</dbReference>
<accession>A0A4R2T4C3</accession>
<organism evidence="8 9">
    <name type="scientific">Serpentinicella alkaliphila</name>
    <dbReference type="NCBI Taxonomy" id="1734049"/>
    <lineage>
        <taxon>Bacteria</taxon>
        <taxon>Bacillati</taxon>
        <taxon>Bacillota</taxon>
        <taxon>Clostridia</taxon>
        <taxon>Peptostreptococcales</taxon>
        <taxon>Natronincolaceae</taxon>
        <taxon>Serpentinicella</taxon>
    </lineage>
</organism>
<dbReference type="GO" id="GO:0003677">
    <property type="term" value="F:DNA binding"/>
    <property type="evidence" value="ECO:0007669"/>
    <property type="project" value="TreeGrafter"/>
</dbReference>
<comment type="caution">
    <text evidence="8">The sequence shown here is derived from an EMBL/GenBank/DDBJ whole genome shotgun (WGS) entry which is preliminary data.</text>
</comment>
<dbReference type="InterPro" id="IPR001525">
    <property type="entry name" value="C5_MeTfrase"/>
</dbReference>
<evidence type="ECO:0000313" key="8">
    <source>
        <dbReference type="EMBL" id="TCP97847.1"/>
    </source>
</evidence>
<proteinExistence type="inferred from homology"/>
<gene>
    <name evidence="8" type="ORF">EDD79_10446</name>
</gene>
<dbReference type="SUPFAM" id="SSF53335">
    <property type="entry name" value="S-adenosyl-L-methionine-dependent methyltransferases"/>
    <property type="match status" value="1"/>
</dbReference>
<evidence type="ECO:0000313" key="9">
    <source>
        <dbReference type="Proteomes" id="UP000295504"/>
    </source>
</evidence>
<evidence type="ECO:0000256" key="6">
    <source>
        <dbReference type="RuleBase" id="RU000416"/>
    </source>
</evidence>
<name>A0A4R2T4C3_9FIRM</name>
<evidence type="ECO:0000256" key="5">
    <source>
        <dbReference type="PROSITE-ProRule" id="PRU01016"/>
    </source>
</evidence>
<dbReference type="GO" id="GO:0032259">
    <property type="term" value="P:methylation"/>
    <property type="evidence" value="ECO:0007669"/>
    <property type="project" value="UniProtKB-KW"/>
</dbReference>
<keyword evidence="3 5" id="KW-0949">S-adenosyl-L-methionine</keyword>
<dbReference type="EC" id="2.1.1.37" evidence="7"/>
<comment type="catalytic activity">
    <reaction evidence="7">
        <text>a 2'-deoxycytidine in DNA + S-adenosyl-L-methionine = a 5-methyl-2'-deoxycytidine in DNA + S-adenosyl-L-homocysteine + H(+)</text>
        <dbReference type="Rhea" id="RHEA:13681"/>
        <dbReference type="Rhea" id="RHEA-COMP:11369"/>
        <dbReference type="Rhea" id="RHEA-COMP:11370"/>
        <dbReference type="ChEBI" id="CHEBI:15378"/>
        <dbReference type="ChEBI" id="CHEBI:57856"/>
        <dbReference type="ChEBI" id="CHEBI:59789"/>
        <dbReference type="ChEBI" id="CHEBI:85452"/>
        <dbReference type="ChEBI" id="CHEBI:85454"/>
        <dbReference type="EC" id="2.1.1.37"/>
    </reaction>
</comment>
<evidence type="ECO:0000256" key="7">
    <source>
        <dbReference type="RuleBase" id="RU000417"/>
    </source>
</evidence>
<dbReference type="Gene3D" id="3.90.120.10">
    <property type="entry name" value="DNA Methylase, subunit A, domain 2"/>
    <property type="match status" value="1"/>
</dbReference>
<dbReference type="PROSITE" id="PS51679">
    <property type="entry name" value="SAM_MT_C5"/>
    <property type="match status" value="1"/>
</dbReference>
<sequence length="352" mass="40383">MKIIDLFCGAGGLSKGFELVGFESILALDKWPDAIATYNYNRENKVGISMDIHDYTNEKLLHLLNSNTVEGIIGGPPCQGFSLVGTRDTNDFRNNLYLEYVRFVDIVKPSFFVLENVKGLLSLGKGIYRDDIINRFGNLGYNVNYKLLKASDYGVPQARERVFFVGLKNDIFNETFFDFDRIEKSELVTTKDALSDLPTLREETESEKYQSMPKNKFQYWVRQNSNKVTNHVKTLHTEKTISIISLVPDGGSIRDLPPEYYKVRNYNNAFRRMDSTLPSNTIDCGHRNYFHYEENRIPTARESARIQSFPDNYYFNGSKTSQYTQIGNAVPPLLAYAVAKVIKEELINMKNK</sequence>
<evidence type="ECO:0000256" key="1">
    <source>
        <dbReference type="ARBA" id="ARBA00022603"/>
    </source>
</evidence>
<dbReference type="Proteomes" id="UP000295504">
    <property type="component" value="Unassembled WGS sequence"/>
</dbReference>
<dbReference type="CDD" id="cd00315">
    <property type="entry name" value="Cyt_C5_DNA_methylase"/>
    <property type="match status" value="1"/>
</dbReference>
<keyword evidence="4" id="KW-0680">Restriction system</keyword>
<keyword evidence="9" id="KW-1185">Reference proteome</keyword>
<dbReference type="OrthoDB" id="9813719at2"/>
<evidence type="ECO:0000256" key="4">
    <source>
        <dbReference type="ARBA" id="ARBA00022747"/>
    </source>
</evidence>
<protein>
    <recommendedName>
        <fullName evidence="7">Cytosine-specific methyltransferase</fullName>
        <ecNumber evidence="7">2.1.1.37</ecNumber>
    </recommendedName>
</protein>